<dbReference type="GO" id="GO:0004615">
    <property type="term" value="F:phosphomannomutase activity"/>
    <property type="evidence" value="ECO:0007669"/>
    <property type="project" value="UniProtKB-EC"/>
</dbReference>
<dbReference type="OrthoDB" id="9803322at2"/>
<dbReference type="KEGG" id="nba:CUN60_08870"/>
<accession>A0A2I7N848</accession>
<dbReference type="Pfam" id="PF00408">
    <property type="entry name" value="PGM_PMM_IV"/>
    <property type="match status" value="1"/>
</dbReference>
<dbReference type="InterPro" id="IPR005841">
    <property type="entry name" value="Alpha-D-phosphohexomutase_SF"/>
</dbReference>
<dbReference type="SUPFAM" id="SSF55957">
    <property type="entry name" value="Phosphoglucomutase, C-terminal domain"/>
    <property type="match status" value="1"/>
</dbReference>
<dbReference type="EMBL" id="CP024847">
    <property type="protein sequence ID" value="AUR52405.1"/>
    <property type="molecule type" value="Genomic_DNA"/>
</dbReference>
<dbReference type="GO" id="GO:0004614">
    <property type="term" value="F:phosphoglucomutase activity"/>
    <property type="evidence" value="ECO:0007669"/>
    <property type="project" value="UniProtKB-EC"/>
</dbReference>
<evidence type="ECO:0000313" key="12">
    <source>
        <dbReference type="EMBL" id="AUR52405.1"/>
    </source>
</evidence>
<dbReference type="Pfam" id="PF02878">
    <property type="entry name" value="PGM_PMM_I"/>
    <property type="match status" value="1"/>
</dbReference>
<feature type="domain" description="Alpha-D-phosphohexomutase alpha/beta/alpha" evidence="10">
    <location>
        <begin position="154"/>
        <end position="250"/>
    </location>
</feature>
<feature type="domain" description="Alpha-D-phosphohexomutase alpha/beta/alpha" evidence="9">
    <location>
        <begin position="7"/>
        <end position="136"/>
    </location>
</feature>
<dbReference type="InterPro" id="IPR005846">
    <property type="entry name" value="A-D-PHexomutase_a/b/a-III"/>
</dbReference>
<dbReference type="EC" id="5.4.2.8" evidence="12"/>
<protein>
    <submittedName>
        <fullName evidence="12">Phosphomannomutase/phosphoglucomutase</fullName>
        <ecNumber evidence="12">5.4.2.2</ecNumber>
        <ecNumber evidence="12">5.4.2.8</ecNumber>
    </submittedName>
</protein>
<evidence type="ECO:0000256" key="2">
    <source>
        <dbReference type="ARBA" id="ARBA00010231"/>
    </source>
</evidence>
<dbReference type="AlphaFoldDB" id="A0A2I7N848"/>
<evidence type="ECO:0000259" key="11">
    <source>
        <dbReference type="Pfam" id="PF02880"/>
    </source>
</evidence>
<keyword evidence="6 12" id="KW-0413">Isomerase</keyword>
<evidence type="ECO:0000313" key="13">
    <source>
        <dbReference type="Proteomes" id="UP000236655"/>
    </source>
</evidence>
<dbReference type="Proteomes" id="UP000236655">
    <property type="component" value="Chromosome"/>
</dbReference>
<dbReference type="Gene3D" id="3.40.120.10">
    <property type="entry name" value="Alpha-D-Glucose-1,6-Bisphosphate, subunit A, domain 3"/>
    <property type="match status" value="3"/>
</dbReference>
<name>A0A2I7N848_9NEIS</name>
<proteinExistence type="inferred from homology"/>
<sequence length="456" mass="50027">MKKLAPEIFKAYDIRGVVASQLTPETVEQIGKVLGSMTIEAKSKGLTVGYDGRLSSPELAKFLIKGILSTGCNVYEIGQVTTPMVYFANYELKTLSGVMITGSHNPPEYNGLKMVVGGETLSGDKIQQIRQRIEQKNYLSGNGAHYHEDITNAYYNKITGDVKLSRKVSIIIDAGNGAAGKYAPILYRRLGCKVLGLYCEVDGNFPNHHPDPSQTKNLKDLVEALKITDAELGLAFDGDGDRLGVVTKNGNIIYPDRQMMLFAADIISKNPKAKIIYDVKSSRLLANWIKEHGGEAIMCKTGHSLVKAKIKETGALLAGEMSGHIFFNDRWYGVDDGVYAGARLLEILSMVDNPSELLNALPNCISTPELNIPVAEGEQHKIIEKLLKTAKFTGAKEVITIDGLRVEYSDGFGLVRASNTTPVLVLRFEANTSSALKRIQDQFRTILKKHVKSVDF</sequence>
<evidence type="ECO:0000256" key="3">
    <source>
        <dbReference type="ARBA" id="ARBA00022553"/>
    </source>
</evidence>
<dbReference type="Gene3D" id="3.30.310.50">
    <property type="entry name" value="Alpha-D-phosphohexomutase, C-terminal domain"/>
    <property type="match status" value="1"/>
</dbReference>
<dbReference type="EC" id="5.4.2.2" evidence="12"/>
<dbReference type="PROSITE" id="PS00710">
    <property type="entry name" value="PGM_PMM"/>
    <property type="match status" value="1"/>
</dbReference>
<dbReference type="InterPro" id="IPR036900">
    <property type="entry name" value="A-D-PHexomutase_C_sf"/>
</dbReference>
<organism evidence="12 13">
    <name type="scientific">Aquella oligotrophica</name>
    <dbReference type="NCBI Taxonomy" id="2067065"/>
    <lineage>
        <taxon>Bacteria</taxon>
        <taxon>Pseudomonadati</taxon>
        <taxon>Pseudomonadota</taxon>
        <taxon>Betaproteobacteria</taxon>
        <taxon>Neisseriales</taxon>
        <taxon>Neisseriaceae</taxon>
        <taxon>Aquella</taxon>
    </lineage>
</organism>
<keyword evidence="4 7" id="KW-0479">Metal-binding</keyword>
<evidence type="ECO:0000256" key="6">
    <source>
        <dbReference type="ARBA" id="ARBA00023235"/>
    </source>
</evidence>
<feature type="domain" description="Alpha-D-phosphohexomutase alpha/beta/alpha" evidence="11">
    <location>
        <begin position="255"/>
        <end position="362"/>
    </location>
</feature>
<dbReference type="InterPro" id="IPR016055">
    <property type="entry name" value="A-D-PHexomutase_a/b/a-I/II/III"/>
</dbReference>
<comment type="similarity">
    <text evidence="2 7">Belongs to the phosphohexose mutase family.</text>
</comment>
<evidence type="ECO:0000256" key="7">
    <source>
        <dbReference type="RuleBase" id="RU004326"/>
    </source>
</evidence>
<dbReference type="GO" id="GO:0000287">
    <property type="term" value="F:magnesium ion binding"/>
    <property type="evidence" value="ECO:0007669"/>
    <property type="project" value="InterPro"/>
</dbReference>
<evidence type="ECO:0000256" key="5">
    <source>
        <dbReference type="ARBA" id="ARBA00022842"/>
    </source>
</evidence>
<dbReference type="PANTHER" id="PTHR43771:SF2">
    <property type="entry name" value="PHOSPHOMANNOMUTASE_PHOSPHOGLUCOMUTASE"/>
    <property type="match status" value="1"/>
</dbReference>
<dbReference type="InterPro" id="IPR005845">
    <property type="entry name" value="A-D-PHexomutase_a/b/a-II"/>
</dbReference>
<keyword evidence="5 7" id="KW-0460">Magnesium</keyword>
<feature type="domain" description="Alpha-D-phosphohexomutase C-terminal" evidence="8">
    <location>
        <begin position="369"/>
        <end position="444"/>
    </location>
</feature>
<dbReference type="PANTHER" id="PTHR43771">
    <property type="entry name" value="PHOSPHOMANNOMUTASE"/>
    <property type="match status" value="1"/>
</dbReference>
<dbReference type="InterPro" id="IPR016066">
    <property type="entry name" value="A-D-PHexomutase_CS"/>
</dbReference>
<reference evidence="13" key="1">
    <citation type="submission" date="2017-11" db="EMBL/GenBank/DDBJ databases">
        <authorList>
            <person name="Chan K.G."/>
            <person name="Lee L.S."/>
        </authorList>
    </citation>
    <scope>NUCLEOTIDE SEQUENCE [LARGE SCALE GENOMIC DNA]</scope>
    <source>
        <strain evidence="13">DSM 100970</strain>
    </source>
</reference>
<evidence type="ECO:0000259" key="8">
    <source>
        <dbReference type="Pfam" id="PF00408"/>
    </source>
</evidence>
<dbReference type="InterPro" id="IPR005843">
    <property type="entry name" value="A-D-PHexomutase_C"/>
</dbReference>
<evidence type="ECO:0000259" key="10">
    <source>
        <dbReference type="Pfam" id="PF02879"/>
    </source>
</evidence>
<comment type="cofactor">
    <cofactor evidence="1">
        <name>Mg(2+)</name>
        <dbReference type="ChEBI" id="CHEBI:18420"/>
    </cofactor>
</comment>
<dbReference type="CDD" id="cd03089">
    <property type="entry name" value="PMM_PGM"/>
    <property type="match status" value="1"/>
</dbReference>
<keyword evidence="3" id="KW-0597">Phosphoprotein</keyword>
<gene>
    <name evidence="12" type="ORF">CUN60_08870</name>
</gene>
<dbReference type="GO" id="GO:0005975">
    <property type="term" value="P:carbohydrate metabolic process"/>
    <property type="evidence" value="ECO:0007669"/>
    <property type="project" value="InterPro"/>
</dbReference>
<dbReference type="SUPFAM" id="SSF53738">
    <property type="entry name" value="Phosphoglucomutase, first 3 domains"/>
    <property type="match status" value="3"/>
</dbReference>
<evidence type="ECO:0000259" key="9">
    <source>
        <dbReference type="Pfam" id="PF02878"/>
    </source>
</evidence>
<dbReference type="Pfam" id="PF02880">
    <property type="entry name" value="PGM_PMM_III"/>
    <property type="match status" value="1"/>
</dbReference>
<dbReference type="PRINTS" id="PR00509">
    <property type="entry name" value="PGMPMM"/>
</dbReference>
<dbReference type="RefSeq" id="WP_102951698.1">
    <property type="nucleotide sequence ID" value="NZ_CP024847.1"/>
</dbReference>
<keyword evidence="13" id="KW-1185">Reference proteome</keyword>
<evidence type="ECO:0000256" key="1">
    <source>
        <dbReference type="ARBA" id="ARBA00001946"/>
    </source>
</evidence>
<dbReference type="Pfam" id="PF02879">
    <property type="entry name" value="PGM_PMM_II"/>
    <property type="match status" value="1"/>
</dbReference>
<evidence type="ECO:0000256" key="4">
    <source>
        <dbReference type="ARBA" id="ARBA00022723"/>
    </source>
</evidence>
<dbReference type="InterPro" id="IPR005844">
    <property type="entry name" value="A-D-PHexomutase_a/b/a-I"/>
</dbReference>